<protein>
    <submittedName>
        <fullName evidence="1">Uncharacterized protein</fullName>
    </submittedName>
</protein>
<comment type="caution">
    <text evidence="1">The sequence shown here is derived from an EMBL/GenBank/DDBJ whole genome shotgun (WGS) entry which is preliminary data.</text>
</comment>
<gene>
    <name evidence="1" type="ORF">WA026_014993</name>
</gene>
<evidence type="ECO:0000313" key="2">
    <source>
        <dbReference type="Proteomes" id="UP001431783"/>
    </source>
</evidence>
<name>A0AAW1U9R8_9CUCU</name>
<reference evidence="1 2" key="1">
    <citation type="submission" date="2023-03" db="EMBL/GenBank/DDBJ databases">
        <title>Genome insight into feeding habits of ladybird beetles.</title>
        <authorList>
            <person name="Li H.-S."/>
            <person name="Huang Y.-H."/>
            <person name="Pang H."/>
        </authorList>
    </citation>
    <scope>NUCLEOTIDE SEQUENCE [LARGE SCALE GENOMIC DNA]</scope>
    <source>
        <strain evidence="1">SYSU_2023b</strain>
        <tissue evidence="1">Whole body</tissue>
    </source>
</reference>
<keyword evidence="2" id="KW-1185">Reference proteome</keyword>
<proteinExistence type="predicted"/>
<sequence>MIQNAYQTINSDRTENAGNADNIELTICEVRVPISVKYGEEPSNSASRRNLGCVPVITVSVSVRDGGTYPPALAEIEVRVKTTLSAHKLDRLVYARRFSAYRIATTNQFGFFSDLALDRVEFLLDCWSPSVGNSHCVSCRCKRLPERHRLTDS</sequence>
<evidence type="ECO:0000313" key="1">
    <source>
        <dbReference type="EMBL" id="KAK9876755.1"/>
    </source>
</evidence>
<accession>A0AAW1U9R8</accession>
<dbReference type="EMBL" id="JARQZJ010000038">
    <property type="protein sequence ID" value="KAK9876755.1"/>
    <property type="molecule type" value="Genomic_DNA"/>
</dbReference>
<dbReference type="Proteomes" id="UP001431783">
    <property type="component" value="Unassembled WGS sequence"/>
</dbReference>
<organism evidence="1 2">
    <name type="scientific">Henosepilachna vigintioctopunctata</name>
    <dbReference type="NCBI Taxonomy" id="420089"/>
    <lineage>
        <taxon>Eukaryota</taxon>
        <taxon>Metazoa</taxon>
        <taxon>Ecdysozoa</taxon>
        <taxon>Arthropoda</taxon>
        <taxon>Hexapoda</taxon>
        <taxon>Insecta</taxon>
        <taxon>Pterygota</taxon>
        <taxon>Neoptera</taxon>
        <taxon>Endopterygota</taxon>
        <taxon>Coleoptera</taxon>
        <taxon>Polyphaga</taxon>
        <taxon>Cucujiformia</taxon>
        <taxon>Coccinelloidea</taxon>
        <taxon>Coccinellidae</taxon>
        <taxon>Epilachninae</taxon>
        <taxon>Epilachnini</taxon>
        <taxon>Henosepilachna</taxon>
    </lineage>
</organism>
<dbReference type="AlphaFoldDB" id="A0AAW1U9R8"/>